<gene>
    <name evidence="2" type="ORF">J2S10_002223</name>
</gene>
<dbReference type="Proteomes" id="UP001224122">
    <property type="component" value="Unassembled WGS sequence"/>
</dbReference>
<evidence type="ECO:0000313" key="2">
    <source>
        <dbReference type="EMBL" id="MDQ0199065.1"/>
    </source>
</evidence>
<comment type="caution">
    <text evidence="2">The sequence shown here is derived from an EMBL/GenBank/DDBJ whole genome shotgun (WGS) entry which is preliminary data.</text>
</comment>
<proteinExistence type="predicted"/>
<sequence>MSTTFEKVKSYFRNRKVYQTLKENPILAKINQHYRNQVEAQKRESVHTYGLESLVQVKNAFQEIKREFWLDYGTLLGAVREQDFIGHDADIDVGTFFTGNEDAKKLETVMKKLGFKKSREFWMNEKMVEETYLYKGVNLDVFYYYPGEVNDQIDCFATEEGEHTVYQTLPEYTVVTGLSVKKLTSTFTGIKWTQFKGEQFPIPESFDQYLQDNYGPTYMIKDENWDWSKLDEGMLPYQDNTRAILYKN</sequence>
<organism evidence="2 3">
    <name type="scientific">Neobacillus ginsengisoli</name>
    <dbReference type="NCBI Taxonomy" id="904295"/>
    <lineage>
        <taxon>Bacteria</taxon>
        <taxon>Bacillati</taxon>
        <taxon>Bacillota</taxon>
        <taxon>Bacilli</taxon>
        <taxon>Bacillales</taxon>
        <taxon>Bacillaceae</taxon>
        <taxon>Neobacillus</taxon>
    </lineage>
</organism>
<name>A0ABT9XUY0_9BACI</name>
<reference evidence="2 3" key="1">
    <citation type="submission" date="2023-07" db="EMBL/GenBank/DDBJ databases">
        <title>Genomic Encyclopedia of Type Strains, Phase IV (KMG-IV): sequencing the most valuable type-strain genomes for metagenomic binning, comparative biology and taxonomic classification.</title>
        <authorList>
            <person name="Goeker M."/>
        </authorList>
    </citation>
    <scope>NUCLEOTIDE SEQUENCE [LARGE SCALE GENOMIC DNA]</scope>
    <source>
        <strain evidence="2 3">DSM 27594</strain>
    </source>
</reference>
<dbReference type="RefSeq" id="WP_307407585.1">
    <property type="nucleotide sequence ID" value="NZ_JAUSTW010000003.1"/>
</dbReference>
<feature type="domain" description="LicD/FKTN/FKRP nucleotidyltransferase" evidence="1">
    <location>
        <begin position="67"/>
        <end position="94"/>
    </location>
</feature>
<dbReference type="PANTHER" id="PTHR43404:SF1">
    <property type="entry name" value="MNN4P"/>
    <property type="match status" value="1"/>
</dbReference>
<evidence type="ECO:0000313" key="3">
    <source>
        <dbReference type="Proteomes" id="UP001224122"/>
    </source>
</evidence>
<protein>
    <submittedName>
        <fullName evidence="2">Phosphorylcholine metabolism protein LicD</fullName>
    </submittedName>
</protein>
<dbReference type="InterPro" id="IPR007074">
    <property type="entry name" value="LicD/FKTN/FKRP_NTP_transf"/>
</dbReference>
<accession>A0ABT9XUY0</accession>
<dbReference type="EMBL" id="JAUSTW010000003">
    <property type="protein sequence ID" value="MDQ0199065.1"/>
    <property type="molecule type" value="Genomic_DNA"/>
</dbReference>
<dbReference type="InterPro" id="IPR052942">
    <property type="entry name" value="LPS_cholinephosphotransferase"/>
</dbReference>
<keyword evidence="3" id="KW-1185">Reference proteome</keyword>
<dbReference type="Pfam" id="PF04991">
    <property type="entry name" value="LicD"/>
    <property type="match status" value="1"/>
</dbReference>
<evidence type="ECO:0000259" key="1">
    <source>
        <dbReference type="Pfam" id="PF04991"/>
    </source>
</evidence>
<dbReference type="PANTHER" id="PTHR43404">
    <property type="entry name" value="LIPOPOLYSACCHARIDE CHOLINEPHOSPHOTRANSFERASE LICD"/>
    <property type="match status" value="1"/>
</dbReference>